<feature type="compositionally biased region" description="Low complexity" evidence="1">
    <location>
        <begin position="24"/>
        <end position="35"/>
    </location>
</feature>
<sequence length="122" mass="13420">MSTGLTEDDMRRALGLDVPSSATPASAEPEPIFEPAPEKVAEPEPELVVEVAPAPKPKPKAKRLSPALVVTLRVTKEFEGEETLFVHEAKTLSTFDAEQEARKAAAKEKYKYFEVVSIKRVE</sequence>
<reference evidence="2 3" key="1">
    <citation type="submission" date="2014-07" db="EMBL/GenBank/DDBJ databases">
        <title>Draft Genome Sequences of Environmental Pseudomonas syringae strains.</title>
        <authorList>
            <person name="Baltrus D.A."/>
            <person name="Berge O."/>
            <person name="Morris C."/>
        </authorList>
    </citation>
    <scope>NUCLEOTIDE SEQUENCE [LARGE SCALE GENOMIC DNA]</scope>
    <source>
        <strain evidence="2 3">GAW0119</strain>
    </source>
</reference>
<accession>A0A085VL79</accession>
<dbReference type="Proteomes" id="UP000028631">
    <property type="component" value="Unassembled WGS sequence"/>
</dbReference>
<proteinExistence type="predicted"/>
<dbReference type="EMBL" id="JPQU01000028">
    <property type="protein sequence ID" value="KFE56192.1"/>
    <property type="molecule type" value="Genomic_DNA"/>
</dbReference>
<dbReference type="RefSeq" id="WP_032627801.1">
    <property type="nucleotide sequence ID" value="NZ_JPQU01000028.1"/>
</dbReference>
<protein>
    <submittedName>
        <fullName evidence="2">Uncharacterized protein</fullName>
    </submittedName>
</protein>
<organism evidence="2 3">
    <name type="scientific">Pseudomonas syringae</name>
    <dbReference type="NCBI Taxonomy" id="317"/>
    <lineage>
        <taxon>Bacteria</taxon>
        <taxon>Pseudomonadati</taxon>
        <taxon>Pseudomonadota</taxon>
        <taxon>Gammaproteobacteria</taxon>
        <taxon>Pseudomonadales</taxon>
        <taxon>Pseudomonadaceae</taxon>
        <taxon>Pseudomonas</taxon>
    </lineage>
</organism>
<keyword evidence="3" id="KW-1185">Reference proteome</keyword>
<evidence type="ECO:0000313" key="2">
    <source>
        <dbReference type="EMBL" id="KFE56192.1"/>
    </source>
</evidence>
<dbReference type="OrthoDB" id="6913269at2"/>
<evidence type="ECO:0000313" key="3">
    <source>
        <dbReference type="Proteomes" id="UP000028631"/>
    </source>
</evidence>
<gene>
    <name evidence="2" type="ORF">IV01_09495</name>
</gene>
<dbReference type="AlphaFoldDB" id="A0A085VL79"/>
<comment type="caution">
    <text evidence="2">The sequence shown here is derived from an EMBL/GenBank/DDBJ whole genome shotgun (WGS) entry which is preliminary data.</text>
</comment>
<evidence type="ECO:0000256" key="1">
    <source>
        <dbReference type="SAM" id="MobiDB-lite"/>
    </source>
</evidence>
<name>A0A085VL79_PSESX</name>
<feature type="region of interest" description="Disordered" evidence="1">
    <location>
        <begin position="1"/>
        <end position="43"/>
    </location>
</feature>
<dbReference type="PATRIC" id="fig|317.175.peg.1973"/>